<evidence type="ECO:0000313" key="4">
    <source>
        <dbReference type="EMBL" id="ABM56912.1"/>
    </source>
</evidence>
<sequence length="270" mass="28517">MSAVRYQVHAAVAEITLEHPPVNALTEEMVGQLLDALQRAAADAGVRAVVLASAVPRRFCAGLDLQALNAAPPEKIHALLDKLYTALCDAQFRLGKPSIAAVAGAARGGGMTLAISCDMLVAGRSATFGYPEIDVGLLPAIHFTHLPRIVGRHRAFDLLFTGRSFGAAEAMGLGIVSRVVDDDLVLQEARSIAQRLAGKAPSAMRIGRMAFLRAIDNDTRRGVAAAVETFCAIATSGDGREGVAAFCEKRQPVWPQPQSISDPPETRADA</sequence>
<dbReference type="Proteomes" id="UP000000374">
    <property type="component" value="Chromosome"/>
</dbReference>
<accession>A1WH05</accession>
<dbReference type="STRING" id="391735.Veis_1140"/>
<evidence type="ECO:0000313" key="5">
    <source>
        <dbReference type="Proteomes" id="UP000000374"/>
    </source>
</evidence>
<dbReference type="GO" id="GO:0016853">
    <property type="term" value="F:isomerase activity"/>
    <property type="evidence" value="ECO:0007669"/>
    <property type="project" value="UniProtKB-KW"/>
</dbReference>
<dbReference type="GO" id="GO:0006635">
    <property type="term" value="P:fatty acid beta-oxidation"/>
    <property type="evidence" value="ECO:0007669"/>
    <property type="project" value="TreeGrafter"/>
</dbReference>
<dbReference type="PANTHER" id="PTHR11941:SF54">
    <property type="entry name" value="ENOYL-COA HYDRATASE, MITOCHONDRIAL"/>
    <property type="match status" value="1"/>
</dbReference>
<keyword evidence="2" id="KW-0456">Lyase</keyword>
<dbReference type="Gene3D" id="3.90.226.10">
    <property type="entry name" value="2-enoyl-CoA Hydratase, Chain A, domain 1"/>
    <property type="match status" value="1"/>
</dbReference>
<dbReference type="CDD" id="cd06558">
    <property type="entry name" value="crotonase-like"/>
    <property type="match status" value="1"/>
</dbReference>
<dbReference type="AlphaFoldDB" id="A1WH05"/>
<organism evidence="4 5">
    <name type="scientific">Verminephrobacter eiseniae (strain EF01-2)</name>
    <dbReference type="NCBI Taxonomy" id="391735"/>
    <lineage>
        <taxon>Bacteria</taxon>
        <taxon>Pseudomonadati</taxon>
        <taxon>Pseudomonadota</taxon>
        <taxon>Betaproteobacteria</taxon>
        <taxon>Burkholderiales</taxon>
        <taxon>Comamonadaceae</taxon>
        <taxon>Verminephrobacter</taxon>
    </lineage>
</organism>
<dbReference type="PANTHER" id="PTHR11941">
    <property type="entry name" value="ENOYL-COA HYDRATASE-RELATED"/>
    <property type="match status" value="1"/>
</dbReference>
<proteinExistence type="inferred from homology"/>
<comment type="similarity">
    <text evidence="1 3">Belongs to the enoyl-CoA hydratase/isomerase family.</text>
</comment>
<dbReference type="SUPFAM" id="SSF52096">
    <property type="entry name" value="ClpP/crotonase"/>
    <property type="match status" value="1"/>
</dbReference>
<dbReference type="HOGENOM" id="CLU_009834_7_3_4"/>
<dbReference type="InterPro" id="IPR029045">
    <property type="entry name" value="ClpP/crotonase-like_dom_sf"/>
</dbReference>
<dbReference type="InterPro" id="IPR014748">
    <property type="entry name" value="Enoyl-CoA_hydra_C"/>
</dbReference>
<dbReference type="InterPro" id="IPR001753">
    <property type="entry name" value="Enoyl-CoA_hydra/iso"/>
</dbReference>
<dbReference type="GO" id="GO:0016829">
    <property type="term" value="F:lyase activity"/>
    <property type="evidence" value="ECO:0007669"/>
    <property type="project" value="UniProtKB-KW"/>
</dbReference>
<dbReference type="RefSeq" id="WP_011808923.1">
    <property type="nucleotide sequence ID" value="NC_008786.1"/>
</dbReference>
<dbReference type="eggNOG" id="COG1024">
    <property type="taxonomic scope" value="Bacteria"/>
</dbReference>
<evidence type="ECO:0000256" key="3">
    <source>
        <dbReference type="RuleBase" id="RU003707"/>
    </source>
</evidence>
<reference evidence="5" key="1">
    <citation type="submission" date="2006-12" db="EMBL/GenBank/DDBJ databases">
        <title>Complete sequence of chromosome 1 of Verminephrobacter eiseniae EF01-2.</title>
        <authorList>
            <person name="Copeland A."/>
            <person name="Lucas S."/>
            <person name="Lapidus A."/>
            <person name="Barry K."/>
            <person name="Detter J.C."/>
            <person name="Glavina del Rio T."/>
            <person name="Dalin E."/>
            <person name="Tice H."/>
            <person name="Pitluck S."/>
            <person name="Chertkov O."/>
            <person name="Brettin T."/>
            <person name="Bruce D."/>
            <person name="Han C."/>
            <person name="Tapia R."/>
            <person name="Gilna P."/>
            <person name="Schmutz J."/>
            <person name="Larimer F."/>
            <person name="Land M."/>
            <person name="Hauser L."/>
            <person name="Kyrpides N."/>
            <person name="Kim E."/>
            <person name="Stahl D."/>
            <person name="Richardson P."/>
        </authorList>
    </citation>
    <scope>NUCLEOTIDE SEQUENCE [LARGE SCALE GENOMIC DNA]</scope>
    <source>
        <strain evidence="5">EF01-2</strain>
    </source>
</reference>
<gene>
    <name evidence="4" type="ordered locus">Veis_1140</name>
</gene>
<dbReference type="Pfam" id="PF00378">
    <property type="entry name" value="ECH_1"/>
    <property type="match status" value="1"/>
</dbReference>
<keyword evidence="4" id="KW-0413">Isomerase</keyword>
<evidence type="ECO:0000256" key="1">
    <source>
        <dbReference type="ARBA" id="ARBA00005254"/>
    </source>
</evidence>
<dbReference type="InterPro" id="IPR018376">
    <property type="entry name" value="Enoyl-CoA_hyd/isom_CS"/>
</dbReference>
<dbReference type="Gene3D" id="1.10.12.10">
    <property type="entry name" value="Lyase 2-enoyl-coa Hydratase, Chain A, domain 2"/>
    <property type="match status" value="1"/>
</dbReference>
<dbReference type="GeneID" id="76459802"/>
<name>A1WH05_VEREI</name>
<dbReference type="KEGG" id="vei:Veis_1140"/>
<evidence type="ECO:0000256" key="2">
    <source>
        <dbReference type="ARBA" id="ARBA00023239"/>
    </source>
</evidence>
<dbReference type="PROSITE" id="PS00166">
    <property type="entry name" value="ENOYL_COA_HYDRATASE"/>
    <property type="match status" value="1"/>
</dbReference>
<dbReference type="OrthoDB" id="8452484at2"/>
<dbReference type="EMBL" id="CP000542">
    <property type="protein sequence ID" value="ABM56912.1"/>
    <property type="molecule type" value="Genomic_DNA"/>
</dbReference>
<protein>
    <submittedName>
        <fullName evidence="4">Enoyl-CoA hydratase/isomerase</fullName>
    </submittedName>
</protein>
<keyword evidence="5" id="KW-1185">Reference proteome</keyword>